<dbReference type="InterPro" id="IPR036286">
    <property type="entry name" value="LexA/Signal_pep-like_sf"/>
</dbReference>
<evidence type="ECO:0000313" key="9">
    <source>
        <dbReference type="Proteomes" id="UP001442841"/>
    </source>
</evidence>
<evidence type="ECO:0000256" key="3">
    <source>
        <dbReference type="ARBA" id="ARBA00009370"/>
    </source>
</evidence>
<organism evidence="8 9">
    <name type="scientific">Ammonicoccus fulvus</name>
    <dbReference type="NCBI Taxonomy" id="3138240"/>
    <lineage>
        <taxon>Bacteria</taxon>
        <taxon>Bacillati</taxon>
        <taxon>Actinomycetota</taxon>
        <taxon>Actinomycetes</taxon>
        <taxon>Propionibacteriales</taxon>
        <taxon>Propionibacteriaceae</taxon>
        <taxon>Ammonicoccus</taxon>
    </lineage>
</organism>
<accession>A0ABZ3FXC9</accession>
<feature type="domain" description="Peptidase S26" evidence="7">
    <location>
        <begin position="6"/>
        <end position="201"/>
    </location>
</feature>
<protein>
    <recommendedName>
        <fullName evidence="4 6">Signal peptidase I</fullName>
        <ecNumber evidence="4 6">3.4.21.89</ecNumber>
    </recommendedName>
</protein>
<evidence type="ECO:0000313" key="8">
    <source>
        <dbReference type="EMBL" id="XAN09452.1"/>
    </source>
</evidence>
<dbReference type="NCBIfam" id="TIGR02227">
    <property type="entry name" value="sigpep_I_bact"/>
    <property type="match status" value="1"/>
</dbReference>
<keyword evidence="6" id="KW-0645">Protease</keyword>
<dbReference type="EMBL" id="CP154795">
    <property type="protein sequence ID" value="XAN09452.1"/>
    <property type="molecule type" value="Genomic_DNA"/>
</dbReference>
<dbReference type="Proteomes" id="UP001442841">
    <property type="component" value="Chromosome"/>
</dbReference>
<dbReference type="PROSITE" id="PS00761">
    <property type="entry name" value="SPASE_I_3"/>
    <property type="match status" value="1"/>
</dbReference>
<dbReference type="PANTHER" id="PTHR43390">
    <property type="entry name" value="SIGNAL PEPTIDASE I"/>
    <property type="match status" value="1"/>
</dbReference>
<evidence type="ECO:0000256" key="1">
    <source>
        <dbReference type="ARBA" id="ARBA00000677"/>
    </source>
</evidence>
<reference evidence="8 9" key="1">
    <citation type="submission" date="2024-04" db="EMBL/GenBank/DDBJ databases">
        <title>Isolation of an actinomycete strain from pig manure.</title>
        <authorList>
            <person name="Gong T."/>
            <person name="Yu Z."/>
            <person name="An M."/>
            <person name="Wei C."/>
            <person name="Yang W."/>
            <person name="Liu L."/>
        </authorList>
    </citation>
    <scope>NUCLEOTIDE SEQUENCE [LARGE SCALE GENOMIC DNA]</scope>
    <source>
        <strain evidence="8 9">ZF39</strain>
    </source>
</reference>
<dbReference type="InterPro" id="IPR000223">
    <property type="entry name" value="Pept_S26A_signal_pept_1"/>
</dbReference>
<dbReference type="InterPro" id="IPR019758">
    <property type="entry name" value="Pept_S26A_signal_pept_1_CS"/>
</dbReference>
<sequence>MGSFILELVVIVTVGLLITTLLRAFVFQPFEVPSGSMENTLQVNDKIVALRVIDFKRGDIVVFADAHRWLGAPEEPGPGRRALEFVGILPNSSEGHLVKRVIGLPGDRVSCCDELGRLSVNGVPLEESAYLFSDPSGQVKPAEKPFEVVVPAGHIFVMGDHRNASGDSRCHLQDVSMTGGPAGQGAFIPVDAVVGTVTMIMSPLNRIQWFETPDAYAAIPPPTGPAPAEGEIVRVSDGC</sequence>
<evidence type="ECO:0000256" key="4">
    <source>
        <dbReference type="ARBA" id="ARBA00013208"/>
    </source>
</evidence>
<comment type="similarity">
    <text evidence="3 6">Belongs to the peptidase S26 family.</text>
</comment>
<dbReference type="Pfam" id="PF10502">
    <property type="entry name" value="Peptidase_S26"/>
    <property type="match status" value="1"/>
</dbReference>
<dbReference type="CDD" id="cd06530">
    <property type="entry name" value="S26_SPase_I"/>
    <property type="match status" value="1"/>
</dbReference>
<comment type="catalytic activity">
    <reaction evidence="1 6">
        <text>Cleavage of hydrophobic, N-terminal signal or leader sequences from secreted and periplasmic proteins.</text>
        <dbReference type="EC" id="3.4.21.89"/>
    </reaction>
</comment>
<evidence type="ECO:0000256" key="5">
    <source>
        <dbReference type="ARBA" id="ARBA00022801"/>
    </source>
</evidence>
<dbReference type="RefSeq" id="WP_425310892.1">
    <property type="nucleotide sequence ID" value="NZ_CP154795.1"/>
</dbReference>
<comment type="subcellular location">
    <subcellularLocation>
        <location evidence="2">Cell membrane</location>
        <topology evidence="2">Single-pass type II membrane protein</topology>
    </subcellularLocation>
    <subcellularLocation>
        <location evidence="6">Membrane</location>
        <topology evidence="6">Single-pass type II membrane protein</topology>
    </subcellularLocation>
</comment>
<dbReference type="PANTHER" id="PTHR43390:SF1">
    <property type="entry name" value="CHLOROPLAST PROCESSING PEPTIDASE"/>
    <property type="match status" value="1"/>
</dbReference>
<dbReference type="EC" id="3.4.21.89" evidence="4 6"/>
<dbReference type="GO" id="GO:0009003">
    <property type="term" value="F:signal peptidase activity"/>
    <property type="evidence" value="ECO:0007669"/>
    <property type="project" value="UniProtKB-EC"/>
</dbReference>
<evidence type="ECO:0000259" key="7">
    <source>
        <dbReference type="Pfam" id="PF10502"/>
    </source>
</evidence>
<gene>
    <name evidence="8" type="primary">lepB</name>
    <name evidence="8" type="ORF">AADG42_12545</name>
</gene>
<keyword evidence="5 6" id="KW-0378">Hydrolase</keyword>
<dbReference type="SUPFAM" id="SSF51306">
    <property type="entry name" value="LexA/Signal peptidase"/>
    <property type="match status" value="1"/>
</dbReference>
<evidence type="ECO:0000256" key="6">
    <source>
        <dbReference type="RuleBase" id="RU362042"/>
    </source>
</evidence>
<dbReference type="PRINTS" id="PR00727">
    <property type="entry name" value="LEADERPTASE"/>
</dbReference>
<dbReference type="Gene3D" id="2.10.109.10">
    <property type="entry name" value="Umud Fragment, subunit A"/>
    <property type="match status" value="1"/>
</dbReference>
<keyword evidence="9" id="KW-1185">Reference proteome</keyword>
<proteinExistence type="inferred from homology"/>
<dbReference type="InterPro" id="IPR019533">
    <property type="entry name" value="Peptidase_S26"/>
</dbReference>
<evidence type="ECO:0000256" key="2">
    <source>
        <dbReference type="ARBA" id="ARBA00004401"/>
    </source>
</evidence>
<name>A0ABZ3FXC9_9ACTN</name>